<dbReference type="Proteomes" id="UP000027920">
    <property type="component" value="Unassembled WGS sequence"/>
</dbReference>
<comment type="caution">
    <text evidence="1">The sequence shown here is derived from an EMBL/GenBank/DDBJ whole genome shotgun (WGS) entry which is preliminary data.</text>
</comment>
<dbReference type="GeneID" id="25276856"/>
<organism evidence="1 2">
    <name type="scientific">Exophiala aquamarina CBS 119918</name>
    <dbReference type="NCBI Taxonomy" id="1182545"/>
    <lineage>
        <taxon>Eukaryota</taxon>
        <taxon>Fungi</taxon>
        <taxon>Dikarya</taxon>
        <taxon>Ascomycota</taxon>
        <taxon>Pezizomycotina</taxon>
        <taxon>Eurotiomycetes</taxon>
        <taxon>Chaetothyriomycetidae</taxon>
        <taxon>Chaetothyriales</taxon>
        <taxon>Herpotrichiellaceae</taxon>
        <taxon>Exophiala</taxon>
    </lineage>
</organism>
<sequence>MYTALPDNRILTDSWVAYSRASGMPMMDVKVLEQYLARSSAELAVLPSRVEYRLEQFSRMAAKAVTSEI</sequence>
<gene>
    <name evidence="1" type="ORF">A1O9_01910</name>
</gene>
<proteinExistence type="predicted"/>
<reference evidence="1 2" key="1">
    <citation type="submission" date="2013-03" db="EMBL/GenBank/DDBJ databases">
        <title>The Genome Sequence of Exophiala aquamarina CBS 119918.</title>
        <authorList>
            <consortium name="The Broad Institute Genomics Platform"/>
            <person name="Cuomo C."/>
            <person name="de Hoog S."/>
            <person name="Gorbushina A."/>
            <person name="Walker B."/>
            <person name="Young S.K."/>
            <person name="Zeng Q."/>
            <person name="Gargeya S."/>
            <person name="Fitzgerald M."/>
            <person name="Haas B."/>
            <person name="Abouelleil A."/>
            <person name="Allen A.W."/>
            <person name="Alvarado L."/>
            <person name="Arachchi H.M."/>
            <person name="Berlin A.M."/>
            <person name="Chapman S.B."/>
            <person name="Gainer-Dewar J."/>
            <person name="Goldberg J."/>
            <person name="Griggs A."/>
            <person name="Gujja S."/>
            <person name="Hansen M."/>
            <person name="Howarth C."/>
            <person name="Imamovic A."/>
            <person name="Ireland A."/>
            <person name="Larimer J."/>
            <person name="McCowan C."/>
            <person name="Murphy C."/>
            <person name="Pearson M."/>
            <person name="Poon T.W."/>
            <person name="Priest M."/>
            <person name="Roberts A."/>
            <person name="Saif S."/>
            <person name="Shea T."/>
            <person name="Sisk P."/>
            <person name="Sykes S."/>
            <person name="Wortman J."/>
            <person name="Nusbaum C."/>
            <person name="Birren B."/>
        </authorList>
    </citation>
    <scope>NUCLEOTIDE SEQUENCE [LARGE SCALE GENOMIC DNA]</scope>
    <source>
        <strain evidence="1 2">CBS 119918</strain>
    </source>
</reference>
<dbReference type="VEuPathDB" id="FungiDB:A1O9_01910"/>
<accession>A0A072PXN4</accession>
<dbReference type="HOGENOM" id="CLU_2775938_0_0_1"/>
<dbReference type="RefSeq" id="XP_013262940.1">
    <property type="nucleotide sequence ID" value="XM_013407486.1"/>
</dbReference>
<name>A0A072PXN4_9EURO</name>
<evidence type="ECO:0000313" key="2">
    <source>
        <dbReference type="Proteomes" id="UP000027920"/>
    </source>
</evidence>
<dbReference type="AlphaFoldDB" id="A0A072PXN4"/>
<dbReference type="EMBL" id="AMGV01000002">
    <property type="protein sequence ID" value="KEF60350.1"/>
    <property type="molecule type" value="Genomic_DNA"/>
</dbReference>
<keyword evidence="2" id="KW-1185">Reference proteome</keyword>
<evidence type="ECO:0000313" key="1">
    <source>
        <dbReference type="EMBL" id="KEF60350.1"/>
    </source>
</evidence>
<protein>
    <submittedName>
        <fullName evidence="1">Uncharacterized protein</fullName>
    </submittedName>
</protein>